<dbReference type="InterPro" id="IPR020846">
    <property type="entry name" value="MFS_dom"/>
</dbReference>
<dbReference type="PANTHER" id="PTHR11360:SF287">
    <property type="entry name" value="MFS MONOCARBOXYLATE TRANSPORTER"/>
    <property type="match status" value="1"/>
</dbReference>
<dbReference type="InterPro" id="IPR011701">
    <property type="entry name" value="MFS"/>
</dbReference>
<gene>
    <name evidence="3" type="ORF">ATEIFO6365_0004005600</name>
</gene>
<dbReference type="Proteomes" id="UP000452235">
    <property type="component" value="Unassembled WGS sequence"/>
</dbReference>
<comment type="subcellular location">
    <subcellularLocation>
        <location evidence="1">Membrane</location>
        <topology evidence="1">Multi-pass membrane protein</topology>
    </subcellularLocation>
</comment>
<comment type="similarity">
    <text evidence="2">Belongs to the major facilitator superfamily. Monocarboxylate porter (TC 2.A.1.13) family.</text>
</comment>
<accession>A0A5M3YNG4</accession>
<name>A0A5M3YNG4_ASPTE</name>
<sequence length="455" mass="48617">MTTAPTSTATTRDEMEVEKKPGTVITCTPDNCSPCTSVQTEEKFYEEQPLPPVDRGKEAWLLLAACFVLEAVGWGFPTTFGVFQNHYRNDPAFEGSHDIAVIGTCSTGISYLTCPFVMIGMLLFPRAQRWISTAGVLIMSVALAVGSFSTSITQLILSQGVAYGVGCAVANAPSVFFVPDWFVKRKGLAYGIIWSGSALTGATLPICFETLITHYGWQTSLRVASVAIFIVSIVLLPYHKPRTPSTKATLGQIDLSFQLNHIYIIHQLGNTIQALGFFLPSIFLTSHASAIGANGILASLALTLFNVASIFGCIMQGYLVDHYPVSNCILGVSAGATLSVFLVWGFSTSLAPLYIFAILYGVTAGGFSATWSSVTNEIVDSHKTADIRLVFGLMEAGRGVGNVASGPLSETLLRAGRALEGQAHGAYGSQFGYLVVFTGLTAMYGGIGFFVRLLK</sequence>
<evidence type="ECO:0000313" key="4">
    <source>
        <dbReference type="Proteomes" id="UP000452235"/>
    </source>
</evidence>
<dbReference type="Gene3D" id="1.20.1250.20">
    <property type="entry name" value="MFS general substrate transporter like domains"/>
    <property type="match status" value="2"/>
</dbReference>
<reference evidence="3 4" key="1">
    <citation type="submission" date="2020-01" db="EMBL/GenBank/DDBJ databases">
        <title>Aspergillus terreus IFO 6365 whole genome shotgun sequence.</title>
        <authorList>
            <person name="Kanamasa S."/>
            <person name="Takahashi H."/>
        </authorList>
    </citation>
    <scope>NUCLEOTIDE SEQUENCE [LARGE SCALE GENOMIC DNA]</scope>
    <source>
        <strain evidence="3 4">IFO 6365</strain>
    </source>
</reference>
<dbReference type="InterPro" id="IPR050327">
    <property type="entry name" value="Proton-linked_MCT"/>
</dbReference>
<dbReference type="GO" id="GO:0022857">
    <property type="term" value="F:transmembrane transporter activity"/>
    <property type="evidence" value="ECO:0007669"/>
    <property type="project" value="InterPro"/>
</dbReference>
<proteinExistence type="inferred from homology"/>
<comment type="caution">
    <text evidence="3">The sequence shown here is derived from an EMBL/GenBank/DDBJ whole genome shotgun (WGS) entry which is preliminary data.</text>
</comment>
<dbReference type="OrthoDB" id="2213137at2759"/>
<dbReference type="PROSITE" id="PS50850">
    <property type="entry name" value="MFS"/>
    <property type="match status" value="1"/>
</dbReference>
<evidence type="ECO:0000256" key="2">
    <source>
        <dbReference type="ARBA" id="ARBA00006727"/>
    </source>
</evidence>
<evidence type="ECO:0000313" key="3">
    <source>
        <dbReference type="EMBL" id="GFF14938.1"/>
    </source>
</evidence>
<dbReference type="EMBL" id="BLJY01000004">
    <property type="protein sequence ID" value="GFF14938.1"/>
    <property type="molecule type" value="Genomic_DNA"/>
</dbReference>
<organism evidence="3 4">
    <name type="scientific">Aspergillus terreus</name>
    <dbReference type="NCBI Taxonomy" id="33178"/>
    <lineage>
        <taxon>Eukaryota</taxon>
        <taxon>Fungi</taxon>
        <taxon>Dikarya</taxon>
        <taxon>Ascomycota</taxon>
        <taxon>Pezizomycotina</taxon>
        <taxon>Eurotiomycetes</taxon>
        <taxon>Eurotiomycetidae</taxon>
        <taxon>Eurotiales</taxon>
        <taxon>Aspergillaceae</taxon>
        <taxon>Aspergillus</taxon>
        <taxon>Aspergillus subgen. Circumdati</taxon>
    </lineage>
</organism>
<dbReference type="SUPFAM" id="SSF103473">
    <property type="entry name" value="MFS general substrate transporter"/>
    <property type="match status" value="1"/>
</dbReference>
<dbReference type="GO" id="GO:0016020">
    <property type="term" value="C:membrane"/>
    <property type="evidence" value="ECO:0007669"/>
    <property type="project" value="UniProtKB-SubCell"/>
</dbReference>
<dbReference type="VEuPathDB" id="FungiDB:ATEG_09077"/>
<protein>
    <submittedName>
        <fullName evidence="3">MFS monocarboxylate transporter</fullName>
    </submittedName>
</protein>
<dbReference type="InterPro" id="IPR036259">
    <property type="entry name" value="MFS_trans_sf"/>
</dbReference>
<dbReference type="Pfam" id="PF07690">
    <property type="entry name" value="MFS_1"/>
    <property type="match status" value="1"/>
</dbReference>
<evidence type="ECO:0000256" key="1">
    <source>
        <dbReference type="ARBA" id="ARBA00004141"/>
    </source>
</evidence>
<keyword evidence="4" id="KW-1185">Reference proteome</keyword>
<dbReference type="AlphaFoldDB" id="A0A5M3YNG4"/>
<dbReference type="PANTHER" id="PTHR11360">
    <property type="entry name" value="MONOCARBOXYLATE TRANSPORTER"/>
    <property type="match status" value="1"/>
</dbReference>